<dbReference type="GO" id="GO:0005886">
    <property type="term" value="C:plasma membrane"/>
    <property type="evidence" value="ECO:0007669"/>
    <property type="project" value="UniProtKB-SubCell"/>
</dbReference>
<evidence type="ECO:0000256" key="3">
    <source>
        <dbReference type="ARBA" id="ARBA00022729"/>
    </source>
</evidence>
<comment type="subcellular location">
    <subcellularLocation>
        <location evidence="1">Cell membrane</location>
    </subcellularLocation>
</comment>
<accession>A0A8B9KKN0</accession>
<protein>
    <submittedName>
        <fullName evidence="8">Growth arrest-specific 1b</fullName>
    </submittedName>
</protein>
<evidence type="ECO:0000259" key="7">
    <source>
        <dbReference type="SMART" id="SM00907"/>
    </source>
</evidence>
<keyword evidence="2" id="KW-1003">Cell membrane</keyword>
<evidence type="ECO:0000256" key="2">
    <source>
        <dbReference type="ARBA" id="ARBA00022475"/>
    </source>
</evidence>
<dbReference type="InterPro" id="IPR016017">
    <property type="entry name" value="GDNF/GAS1"/>
</dbReference>
<sequence length="271" mass="29546">MTCLVNKRLLTWTVVLFLVFNVIVTVVSSSSTSGHHQPIVCWQAVLQCQADPDCRYAYSQYAQACSSVLTGRRRSCPSHCVSSLVQLNLTAGGPALERCDCARDATCTDAKRAIEPCMPRTNGAGAGGCTEARRECENDAQCAEAVRDYLLHCRGLLGFTGNDREGACTDGCRRVIARMRTMPKARPLDTCVCDGAERNICEYVKASMRTLCYGPRDALYAGSGFFSDDEDDEGDYVEEDYIEEEENMANVCGGNFVLVAMATVFGLTSVL</sequence>
<evidence type="ECO:0000256" key="6">
    <source>
        <dbReference type="SAM" id="SignalP"/>
    </source>
</evidence>
<keyword evidence="5" id="KW-0325">Glycoprotein</keyword>
<keyword evidence="3 6" id="KW-0732">Signal</keyword>
<evidence type="ECO:0000256" key="5">
    <source>
        <dbReference type="ARBA" id="ARBA00023180"/>
    </source>
</evidence>
<keyword evidence="4" id="KW-0472">Membrane</keyword>
<feature type="signal peptide" evidence="6">
    <location>
        <begin position="1"/>
        <end position="29"/>
    </location>
</feature>
<dbReference type="AlphaFoldDB" id="A0A8B9KKN0"/>
<dbReference type="Ensembl" id="ENSAMXT00005041958.1">
    <property type="protein sequence ID" value="ENSAMXP00005038515.1"/>
    <property type="gene ID" value="ENSAMXG00005018261.1"/>
</dbReference>
<dbReference type="PANTHER" id="PTHR16840:SF7">
    <property type="entry name" value="GROWTH ARREST-SPECIFIC 1B"/>
    <property type="match status" value="1"/>
</dbReference>
<evidence type="ECO:0000256" key="4">
    <source>
        <dbReference type="ARBA" id="ARBA00023136"/>
    </source>
</evidence>
<feature type="domain" description="GDNF/GAS1" evidence="7">
    <location>
        <begin position="129"/>
        <end position="212"/>
    </location>
</feature>
<dbReference type="InterPro" id="IPR039596">
    <property type="entry name" value="GAS1"/>
</dbReference>
<dbReference type="SMART" id="SM00907">
    <property type="entry name" value="GDNF"/>
    <property type="match status" value="2"/>
</dbReference>
<evidence type="ECO:0000313" key="9">
    <source>
        <dbReference type="Proteomes" id="UP000694621"/>
    </source>
</evidence>
<reference evidence="8" key="1">
    <citation type="submission" date="2025-08" db="UniProtKB">
        <authorList>
            <consortium name="Ensembl"/>
        </authorList>
    </citation>
    <scope>IDENTIFICATION</scope>
</reference>
<dbReference type="Proteomes" id="UP000694621">
    <property type="component" value="Unplaced"/>
</dbReference>
<dbReference type="Pfam" id="PF02351">
    <property type="entry name" value="GDNF"/>
    <property type="match status" value="1"/>
</dbReference>
<evidence type="ECO:0000313" key="8">
    <source>
        <dbReference type="Ensembl" id="ENSAMXP00005038515.1"/>
    </source>
</evidence>
<feature type="domain" description="GDNF/GAS1" evidence="7">
    <location>
        <begin position="41"/>
        <end position="117"/>
    </location>
</feature>
<proteinExistence type="predicted"/>
<name>A0A8B9KKN0_ASTMX</name>
<evidence type="ECO:0000256" key="1">
    <source>
        <dbReference type="ARBA" id="ARBA00004236"/>
    </source>
</evidence>
<dbReference type="PANTHER" id="PTHR16840">
    <property type="entry name" value="GROWTH ARREST-SPECIFIC PROTEIN 1"/>
    <property type="match status" value="1"/>
</dbReference>
<organism evidence="8 9">
    <name type="scientific">Astyanax mexicanus</name>
    <name type="common">Blind cave fish</name>
    <name type="synonym">Astyanax fasciatus mexicanus</name>
    <dbReference type="NCBI Taxonomy" id="7994"/>
    <lineage>
        <taxon>Eukaryota</taxon>
        <taxon>Metazoa</taxon>
        <taxon>Chordata</taxon>
        <taxon>Craniata</taxon>
        <taxon>Vertebrata</taxon>
        <taxon>Euteleostomi</taxon>
        <taxon>Actinopterygii</taxon>
        <taxon>Neopterygii</taxon>
        <taxon>Teleostei</taxon>
        <taxon>Ostariophysi</taxon>
        <taxon>Characiformes</taxon>
        <taxon>Characoidei</taxon>
        <taxon>Acestrorhamphidae</taxon>
        <taxon>Acestrorhamphinae</taxon>
        <taxon>Astyanax</taxon>
    </lineage>
</organism>
<dbReference type="GO" id="GO:0051726">
    <property type="term" value="P:regulation of cell cycle"/>
    <property type="evidence" value="ECO:0007669"/>
    <property type="project" value="InterPro"/>
</dbReference>
<feature type="chain" id="PRO_5034374101" evidence="6">
    <location>
        <begin position="30"/>
        <end position="271"/>
    </location>
</feature>